<keyword evidence="4" id="KW-1185">Reference proteome</keyword>
<feature type="compositionally biased region" description="Acidic residues" evidence="1">
    <location>
        <begin position="23"/>
        <end position="80"/>
    </location>
</feature>
<comment type="caution">
    <text evidence="3">The sequence shown here is derived from an EMBL/GenBank/DDBJ whole genome shotgun (WGS) entry which is preliminary data.</text>
</comment>
<accession>A0A4R7I041</accession>
<evidence type="ECO:0000256" key="2">
    <source>
        <dbReference type="SAM" id="SignalP"/>
    </source>
</evidence>
<proteinExistence type="predicted"/>
<dbReference type="EMBL" id="SOAU01000001">
    <property type="protein sequence ID" value="TDT16500.1"/>
    <property type="molecule type" value="Genomic_DNA"/>
</dbReference>
<evidence type="ECO:0000256" key="1">
    <source>
        <dbReference type="SAM" id="MobiDB-lite"/>
    </source>
</evidence>
<dbReference type="Proteomes" id="UP000294558">
    <property type="component" value="Unassembled WGS sequence"/>
</dbReference>
<name>A0A4R7I041_9ACTN</name>
<protein>
    <recommendedName>
        <fullName evidence="5">ABC-type nitrate/sulfonate/bicarbonate transport system substrate-binding protein</fullName>
    </recommendedName>
</protein>
<feature type="region of interest" description="Disordered" evidence="1">
    <location>
        <begin position="22"/>
        <end position="89"/>
    </location>
</feature>
<evidence type="ECO:0000313" key="4">
    <source>
        <dbReference type="Proteomes" id="UP000294558"/>
    </source>
</evidence>
<gene>
    <name evidence="3" type="ORF">BDK89_2091</name>
</gene>
<evidence type="ECO:0008006" key="5">
    <source>
        <dbReference type="Google" id="ProtNLM"/>
    </source>
</evidence>
<dbReference type="PROSITE" id="PS51257">
    <property type="entry name" value="PROKAR_LIPOPROTEIN"/>
    <property type="match status" value="1"/>
</dbReference>
<evidence type="ECO:0000313" key="3">
    <source>
        <dbReference type="EMBL" id="TDT16500.1"/>
    </source>
</evidence>
<dbReference type="RefSeq" id="WP_166657508.1">
    <property type="nucleotide sequence ID" value="NZ_SOAU01000001.1"/>
</dbReference>
<feature type="chain" id="PRO_5039323172" description="ABC-type nitrate/sulfonate/bicarbonate transport system substrate-binding protein" evidence="2">
    <location>
        <begin position="21"/>
        <end position="427"/>
    </location>
</feature>
<dbReference type="Gene3D" id="3.40.190.10">
    <property type="entry name" value="Periplasmic binding protein-like II"/>
    <property type="match status" value="2"/>
</dbReference>
<feature type="signal peptide" evidence="2">
    <location>
        <begin position="1"/>
        <end position="20"/>
    </location>
</feature>
<keyword evidence="2" id="KW-0732">Signal</keyword>
<dbReference type="AlphaFoldDB" id="A0A4R7I041"/>
<organism evidence="3 4">
    <name type="scientific">Ilumatobacter fluminis</name>
    <dbReference type="NCBI Taxonomy" id="467091"/>
    <lineage>
        <taxon>Bacteria</taxon>
        <taxon>Bacillati</taxon>
        <taxon>Actinomycetota</taxon>
        <taxon>Acidimicrobiia</taxon>
        <taxon>Acidimicrobiales</taxon>
        <taxon>Ilumatobacteraceae</taxon>
        <taxon>Ilumatobacter</taxon>
    </lineage>
</organism>
<reference evidence="3 4" key="1">
    <citation type="submission" date="2019-03" db="EMBL/GenBank/DDBJ databases">
        <title>Sequencing the genomes of 1000 actinobacteria strains.</title>
        <authorList>
            <person name="Klenk H.-P."/>
        </authorList>
    </citation>
    <scope>NUCLEOTIDE SEQUENCE [LARGE SCALE GENOMIC DNA]</scope>
    <source>
        <strain evidence="3 4">DSM 18936</strain>
    </source>
</reference>
<sequence length="427" mass="46140">MTRRTRRFAAMSVVAALALAACGDDDDSADEPADEPTEEPAEEPSEEPAEEPADEPAEDDMDEPAEEPADDMDEPAEEPAEGVSLADVCPSPVVIQTDWNPEAEHGWIYEMIGDGYEIDTGAVAVRGPLVAGGVETGVDIEIRSGGPAIGFQTVTSQLYADEDILLGYVYTDEAIQNSAEFPTVAVMAGMEKNPQILFWDPETYPEIESIEDLGEAGVLVRYFGGAAYMDYFTQSGILSADQVDGSYDGTPALFIADQGASAQQGFGSAEPYIYENEVPDWNKPIEYAYINDAGWENYAESIAIKADRLEENRACLEQLVPIIQQSSVDYVTDPAETNTVIIEAVEAFDNGWVYTEGVAAYAVETMLNDGLLSNGPDDTLGNFDMDRVQGLIDIAIPVYESLGQAPKEGLVPEDIVTNEFIDESIGL</sequence>